<comment type="caution">
    <text evidence="1">The sequence shown here is derived from an EMBL/GenBank/DDBJ whole genome shotgun (WGS) entry which is preliminary data.</text>
</comment>
<reference evidence="1" key="1">
    <citation type="journal article" date="2015" name="Nature">
        <title>Complex archaea that bridge the gap between prokaryotes and eukaryotes.</title>
        <authorList>
            <person name="Spang A."/>
            <person name="Saw J.H."/>
            <person name="Jorgensen S.L."/>
            <person name="Zaremba-Niedzwiedzka K."/>
            <person name="Martijn J."/>
            <person name="Lind A.E."/>
            <person name="van Eijk R."/>
            <person name="Schleper C."/>
            <person name="Guy L."/>
            <person name="Ettema T.J."/>
        </authorList>
    </citation>
    <scope>NUCLEOTIDE SEQUENCE</scope>
</reference>
<organism evidence="1">
    <name type="scientific">marine sediment metagenome</name>
    <dbReference type="NCBI Taxonomy" id="412755"/>
    <lineage>
        <taxon>unclassified sequences</taxon>
        <taxon>metagenomes</taxon>
        <taxon>ecological metagenomes</taxon>
    </lineage>
</organism>
<sequence length="91" mass="11311">MNNLNITFDRDTPREVKREYYRFFHKLKGKTIRYDKHIKKYRVILSKKEEEYQRYKYACVKNHMDCTKINNLKNLEQIKSCQARCQYSYDS</sequence>
<protein>
    <submittedName>
        <fullName evidence="1">Uncharacterized protein</fullName>
    </submittedName>
</protein>
<name>A0A0F8Y4Z2_9ZZZZ</name>
<evidence type="ECO:0000313" key="1">
    <source>
        <dbReference type="EMBL" id="KKK76472.1"/>
    </source>
</evidence>
<accession>A0A0F8Y4Z2</accession>
<gene>
    <name evidence="1" type="ORF">LCGC14_2863310</name>
</gene>
<proteinExistence type="predicted"/>
<dbReference type="AlphaFoldDB" id="A0A0F8Y4Z2"/>
<dbReference type="EMBL" id="LAZR01055390">
    <property type="protein sequence ID" value="KKK76472.1"/>
    <property type="molecule type" value="Genomic_DNA"/>
</dbReference>